<proteinExistence type="predicted"/>
<organism evidence="2 3">
    <name type="scientific">Papaver atlanticum</name>
    <dbReference type="NCBI Taxonomy" id="357466"/>
    <lineage>
        <taxon>Eukaryota</taxon>
        <taxon>Viridiplantae</taxon>
        <taxon>Streptophyta</taxon>
        <taxon>Embryophyta</taxon>
        <taxon>Tracheophyta</taxon>
        <taxon>Spermatophyta</taxon>
        <taxon>Magnoliopsida</taxon>
        <taxon>Ranunculales</taxon>
        <taxon>Papaveraceae</taxon>
        <taxon>Papaveroideae</taxon>
        <taxon>Papaver</taxon>
    </lineage>
</organism>
<evidence type="ECO:0000313" key="3">
    <source>
        <dbReference type="Proteomes" id="UP001202328"/>
    </source>
</evidence>
<dbReference type="AlphaFoldDB" id="A0AAD4SKP5"/>
<accession>A0AAD4SKP5</accession>
<reference evidence="2" key="1">
    <citation type="submission" date="2022-04" db="EMBL/GenBank/DDBJ databases">
        <title>A functionally conserved STORR gene fusion in Papaver species that diverged 16.8 million years ago.</title>
        <authorList>
            <person name="Catania T."/>
        </authorList>
    </citation>
    <scope>NUCLEOTIDE SEQUENCE</scope>
    <source>
        <strain evidence="2">S-188037</strain>
    </source>
</reference>
<keyword evidence="3" id="KW-1185">Reference proteome</keyword>
<evidence type="ECO:0000256" key="1">
    <source>
        <dbReference type="SAM" id="MobiDB-lite"/>
    </source>
</evidence>
<feature type="compositionally biased region" description="Acidic residues" evidence="1">
    <location>
        <begin position="35"/>
        <end position="49"/>
    </location>
</feature>
<comment type="caution">
    <text evidence="2">The sequence shown here is derived from an EMBL/GenBank/DDBJ whole genome shotgun (WGS) entry which is preliminary data.</text>
</comment>
<evidence type="ECO:0000313" key="2">
    <source>
        <dbReference type="EMBL" id="KAI3909794.1"/>
    </source>
</evidence>
<sequence>MNDFGVATGVAVKEESREPERILMDVQFGKKEYPSESEDDDDEEYPTDEELTKFLSDLESHRYGVSNSMSRNEWPDKDEWIASWKEVPPLSRWTWINVYAHFKKGQGYGGYGVILRNALAKPIIASAKFSKDGILFYQVFMGIKAGVELAEKHERSFLNVQCNSHKVPVLFRDARHCSDNKCRDTRYPNYICKRCESFFSGYRGWNRRLMVPLVVELRGKNIVELTNSGGANAAAHYLAKREKMIKMPEVEKKEETIAPDDDKPAEMEPDDFPQDLKDILWQDAFKTSHFTSVRDEDCIM</sequence>
<protein>
    <submittedName>
        <fullName evidence="2">Uncharacterized protein</fullName>
    </submittedName>
</protein>
<dbReference type="EMBL" id="JAJJMB010010315">
    <property type="protein sequence ID" value="KAI3909794.1"/>
    <property type="molecule type" value="Genomic_DNA"/>
</dbReference>
<gene>
    <name evidence="2" type="ORF">MKW98_014211</name>
</gene>
<name>A0AAD4SKP5_9MAGN</name>
<dbReference type="Proteomes" id="UP001202328">
    <property type="component" value="Unassembled WGS sequence"/>
</dbReference>
<feature type="region of interest" description="Disordered" evidence="1">
    <location>
        <begin position="26"/>
        <end position="49"/>
    </location>
</feature>